<accession>A0A4Y2X1M1</accession>
<comment type="caution">
    <text evidence="1">The sequence shown here is derived from an EMBL/GenBank/DDBJ whole genome shotgun (WGS) entry which is preliminary data.</text>
</comment>
<dbReference type="EMBL" id="BGPR01069863">
    <property type="protein sequence ID" value="GBO43439.1"/>
    <property type="molecule type" value="Genomic_DNA"/>
</dbReference>
<gene>
    <name evidence="1" type="ORF">AVEN_241712_1</name>
</gene>
<evidence type="ECO:0000313" key="2">
    <source>
        <dbReference type="Proteomes" id="UP000499080"/>
    </source>
</evidence>
<proteinExistence type="predicted"/>
<reference evidence="1 2" key="1">
    <citation type="journal article" date="2019" name="Sci. Rep.">
        <title>Orb-weaving spider Araneus ventricosus genome elucidates the spidroin gene catalogue.</title>
        <authorList>
            <person name="Kono N."/>
            <person name="Nakamura H."/>
            <person name="Ohtoshi R."/>
            <person name="Moran D.A.P."/>
            <person name="Shinohara A."/>
            <person name="Yoshida Y."/>
            <person name="Fujiwara M."/>
            <person name="Mori M."/>
            <person name="Tomita M."/>
            <person name="Arakawa K."/>
        </authorList>
    </citation>
    <scope>NUCLEOTIDE SEQUENCE [LARGE SCALE GENOMIC DNA]</scope>
</reference>
<evidence type="ECO:0000313" key="1">
    <source>
        <dbReference type="EMBL" id="GBO43439.1"/>
    </source>
</evidence>
<dbReference type="AlphaFoldDB" id="A0A4Y2X1M1"/>
<name>A0A4Y2X1M1_ARAVE</name>
<keyword evidence="2" id="KW-1185">Reference proteome</keyword>
<organism evidence="1 2">
    <name type="scientific">Araneus ventricosus</name>
    <name type="common">Orbweaver spider</name>
    <name type="synonym">Epeira ventricosa</name>
    <dbReference type="NCBI Taxonomy" id="182803"/>
    <lineage>
        <taxon>Eukaryota</taxon>
        <taxon>Metazoa</taxon>
        <taxon>Ecdysozoa</taxon>
        <taxon>Arthropoda</taxon>
        <taxon>Chelicerata</taxon>
        <taxon>Arachnida</taxon>
        <taxon>Araneae</taxon>
        <taxon>Araneomorphae</taxon>
        <taxon>Entelegynae</taxon>
        <taxon>Araneoidea</taxon>
        <taxon>Araneidae</taxon>
        <taxon>Araneus</taxon>
    </lineage>
</organism>
<protein>
    <submittedName>
        <fullName evidence="1">Uncharacterized protein</fullName>
    </submittedName>
</protein>
<sequence>MGVRAHGPGWNDSGSHVIIPLFPLKQLEGYFGADLVILKRGQMTRTIPEFALLSPSSRTKPTGRVTVNGLHTMELSFEPGILQPRSQDLAIDDPLAVARFMASTDHCLRPLPSGFLKLG</sequence>
<dbReference type="Proteomes" id="UP000499080">
    <property type="component" value="Unassembled WGS sequence"/>
</dbReference>
<feature type="non-terminal residue" evidence="1">
    <location>
        <position position="119"/>
    </location>
</feature>